<comment type="caution">
    <text evidence="2">The sequence shown here is derived from an EMBL/GenBank/DDBJ whole genome shotgun (WGS) entry which is preliminary data.</text>
</comment>
<dbReference type="EMBL" id="JAIWYP010000012">
    <property type="protein sequence ID" value="KAH3726236.1"/>
    <property type="molecule type" value="Genomic_DNA"/>
</dbReference>
<feature type="transmembrane region" description="Helical" evidence="1">
    <location>
        <begin position="12"/>
        <end position="38"/>
    </location>
</feature>
<keyword evidence="1" id="KW-1133">Transmembrane helix</keyword>
<protein>
    <submittedName>
        <fullName evidence="2">Uncharacterized protein</fullName>
    </submittedName>
</protein>
<proteinExistence type="predicted"/>
<keyword evidence="3" id="KW-1185">Reference proteome</keyword>
<keyword evidence="1" id="KW-0472">Membrane</keyword>
<organism evidence="2 3">
    <name type="scientific">Dreissena polymorpha</name>
    <name type="common">Zebra mussel</name>
    <name type="synonym">Mytilus polymorpha</name>
    <dbReference type="NCBI Taxonomy" id="45954"/>
    <lineage>
        <taxon>Eukaryota</taxon>
        <taxon>Metazoa</taxon>
        <taxon>Spiralia</taxon>
        <taxon>Lophotrochozoa</taxon>
        <taxon>Mollusca</taxon>
        <taxon>Bivalvia</taxon>
        <taxon>Autobranchia</taxon>
        <taxon>Heteroconchia</taxon>
        <taxon>Euheterodonta</taxon>
        <taxon>Imparidentia</taxon>
        <taxon>Neoheterodontei</taxon>
        <taxon>Myida</taxon>
        <taxon>Dreissenoidea</taxon>
        <taxon>Dreissenidae</taxon>
        <taxon>Dreissena</taxon>
    </lineage>
</organism>
<gene>
    <name evidence="2" type="ORF">DPMN_052094</name>
</gene>
<accession>A0A9D4HPI4</accession>
<dbReference type="Proteomes" id="UP000828390">
    <property type="component" value="Unassembled WGS sequence"/>
</dbReference>
<evidence type="ECO:0000313" key="2">
    <source>
        <dbReference type="EMBL" id="KAH3726236.1"/>
    </source>
</evidence>
<sequence length="119" mass="12944">MCEDGRNAFKIIFGIVWVFQYSLDGTACLGVPGIALFGLKTYGLAYRGFIWPVAVALAMYVMLHGTAYRKFIWPVSVALAFAHVYNVARCGIPIIYLAGCGGLSDCACKISISEPARVR</sequence>
<reference evidence="2" key="2">
    <citation type="submission" date="2020-11" db="EMBL/GenBank/DDBJ databases">
        <authorList>
            <person name="McCartney M.A."/>
            <person name="Auch B."/>
            <person name="Kono T."/>
            <person name="Mallez S."/>
            <person name="Becker A."/>
            <person name="Gohl D.M."/>
            <person name="Silverstein K.A.T."/>
            <person name="Koren S."/>
            <person name="Bechman K.B."/>
            <person name="Herman A."/>
            <person name="Abrahante J.E."/>
            <person name="Garbe J."/>
        </authorList>
    </citation>
    <scope>NUCLEOTIDE SEQUENCE</scope>
    <source>
        <strain evidence="2">Duluth1</strain>
        <tissue evidence="2">Whole animal</tissue>
    </source>
</reference>
<dbReference type="AlphaFoldDB" id="A0A9D4HPI4"/>
<keyword evidence="1" id="KW-0812">Transmembrane</keyword>
<reference evidence="2" key="1">
    <citation type="journal article" date="2019" name="bioRxiv">
        <title>The Genome of the Zebra Mussel, Dreissena polymorpha: A Resource for Invasive Species Research.</title>
        <authorList>
            <person name="McCartney M.A."/>
            <person name="Auch B."/>
            <person name="Kono T."/>
            <person name="Mallez S."/>
            <person name="Zhang Y."/>
            <person name="Obille A."/>
            <person name="Becker A."/>
            <person name="Abrahante J.E."/>
            <person name="Garbe J."/>
            <person name="Badalamenti J.P."/>
            <person name="Herman A."/>
            <person name="Mangelson H."/>
            <person name="Liachko I."/>
            <person name="Sullivan S."/>
            <person name="Sone E.D."/>
            <person name="Koren S."/>
            <person name="Silverstein K.A.T."/>
            <person name="Beckman K.B."/>
            <person name="Gohl D.M."/>
        </authorList>
    </citation>
    <scope>NUCLEOTIDE SEQUENCE</scope>
    <source>
        <strain evidence="2">Duluth1</strain>
        <tissue evidence="2">Whole animal</tissue>
    </source>
</reference>
<name>A0A9D4HPI4_DREPO</name>
<evidence type="ECO:0000313" key="3">
    <source>
        <dbReference type="Proteomes" id="UP000828390"/>
    </source>
</evidence>
<evidence type="ECO:0000256" key="1">
    <source>
        <dbReference type="SAM" id="Phobius"/>
    </source>
</evidence>
<feature type="transmembrane region" description="Helical" evidence="1">
    <location>
        <begin position="44"/>
        <end position="63"/>
    </location>
</feature>